<dbReference type="CDD" id="cd00090">
    <property type="entry name" value="HTH_ARSR"/>
    <property type="match status" value="1"/>
</dbReference>
<dbReference type="PRINTS" id="PR00778">
    <property type="entry name" value="HTHARSR"/>
</dbReference>
<evidence type="ECO:0000256" key="2">
    <source>
        <dbReference type="ARBA" id="ARBA00023125"/>
    </source>
</evidence>
<comment type="caution">
    <text evidence="5">The sequence shown here is derived from an EMBL/GenBank/DDBJ whole genome shotgun (WGS) entry which is preliminary data.</text>
</comment>
<dbReference type="RefSeq" id="WP_004227010.1">
    <property type="nucleotide sequence ID" value="NZ_AEUV02000002.1"/>
</dbReference>
<dbReference type="InterPro" id="IPR011991">
    <property type="entry name" value="ArsR-like_HTH"/>
</dbReference>
<dbReference type="SUPFAM" id="SSF46785">
    <property type="entry name" value="Winged helix' DNA-binding domain"/>
    <property type="match status" value="1"/>
</dbReference>
<dbReference type="GO" id="GO:0003700">
    <property type="term" value="F:DNA-binding transcription factor activity"/>
    <property type="evidence" value="ECO:0007669"/>
    <property type="project" value="InterPro"/>
</dbReference>
<organism evidence="5 6">
    <name type="scientific">Streptococcus criceti HS-6</name>
    <dbReference type="NCBI Taxonomy" id="873449"/>
    <lineage>
        <taxon>Bacteria</taxon>
        <taxon>Bacillati</taxon>
        <taxon>Bacillota</taxon>
        <taxon>Bacilli</taxon>
        <taxon>Lactobacillales</taxon>
        <taxon>Streptococcaceae</taxon>
        <taxon>Streptococcus</taxon>
    </lineage>
</organism>
<feature type="domain" description="HTH arsR-type" evidence="4">
    <location>
        <begin position="6"/>
        <end position="100"/>
    </location>
</feature>
<evidence type="ECO:0000256" key="1">
    <source>
        <dbReference type="ARBA" id="ARBA00023015"/>
    </source>
</evidence>
<dbReference type="PANTHER" id="PTHR33154:SF12">
    <property type="entry name" value="TRANSCRIPTIONAL REGULATORY PROTEIN"/>
    <property type="match status" value="1"/>
</dbReference>
<dbReference type="eggNOG" id="COG0640">
    <property type="taxonomic scope" value="Bacteria"/>
</dbReference>
<dbReference type="AlphaFoldDB" id="G5JTG6"/>
<keyword evidence="1" id="KW-0805">Transcription regulation</keyword>
<dbReference type="Pfam" id="PF12840">
    <property type="entry name" value="HTH_20"/>
    <property type="match status" value="1"/>
</dbReference>
<protein>
    <submittedName>
        <fullName evidence="5">Transcriptional regulator, ArsR family</fullName>
    </submittedName>
</protein>
<evidence type="ECO:0000313" key="5">
    <source>
        <dbReference type="EMBL" id="EHI74146.1"/>
    </source>
</evidence>
<dbReference type="PANTHER" id="PTHR33154">
    <property type="entry name" value="TRANSCRIPTIONAL REGULATOR, ARSR FAMILY"/>
    <property type="match status" value="1"/>
</dbReference>
<reference evidence="5" key="1">
    <citation type="submission" date="2011-07" db="EMBL/GenBank/DDBJ databases">
        <authorList>
            <person name="Stanhope M.J."/>
            <person name="Durkin A.S."/>
            <person name="Hostetler J."/>
            <person name="Kim M."/>
            <person name="Radune D."/>
            <person name="Singh I."/>
            <person name="Town C.D."/>
        </authorList>
    </citation>
    <scope>NUCLEOTIDE SEQUENCE [LARGE SCALE GENOMIC DNA]</scope>
    <source>
        <strain evidence="5">HS-6</strain>
    </source>
</reference>
<accession>G5JTG6</accession>
<sequence length="100" mass="11840">MKNLSHPATADIKLEQILYALSEPIRLAIFRELYKSNKERNCSYFSDLGKKNNLSHHYKMLRENGLIRVRIDGRQRFISLRLDELNERFPGLLESIYESL</sequence>
<dbReference type="GO" id="GO:0003677">
    <property type="term" value="F:DNA binding"/>
    <property type="evidence" value="ECO:0007669"/>
    <property type="project" value="UniProtKB-KW"/>
</dbReference>
<keyword evidence="2" id="KW-0238">DNA-binding</keyword>
<dbReference type="OrthoDB" id="9798835at2"/>
<gene>
    <name evidence="5" type="ORF">STRCR_2356</name>
</gene>
<evidence type="ECO:0000256" key="3">
    <source>
        <dbReference type="ARBA" id="ARBA00023163"/>
    </source>
</evidence>
<keyword evidence="6" id="KW-1185">Reference proteome</keyword>
<dbReference type="InterPro" id="IPR036388">
    <property type="entry name" value="WH-like_DNA-bd_sf"/>
</dbReference>
<dbReference type="SMART" id="SM00418">
    <property type="entry name" value="HTH_ARSR"/>
    <property type="match status" value="1"/>
</dbReference>
<dbReference type="InterPro" id="IPR051081">
    <property type="entry name" value="HTH_MetalResp_TranReg"/>
</dbReference>
<dbReference type="EMBL" id="AEUV02000002">
    <property type="protein sequence ID" value="EHI74146.1"/>
    <property type="molecule type" value="Genomic_DNA"/>
</dbReference>
<dbReference type="Gene3D" id="1.10.10.10">
    <property type="entry name" value="Winged helix-like DNA-binding domain superfamily/Winged helix DNA-binding domain"/>
    <property type="match status" value="1"/>
</dbReference>
<proteinExistence type="predicted"/>
<dbReference type="Proteomes" id="UP000004322">
    <property type="component" value="Unassembled WGS sequence"/>
</dbReference>
<dbReference type="InterPro" id="IPR036390">
    <property type="entry name" value="WH_DNA-bd_sf"/>
</dbReference>
<dbReference type="STRING" id="873449.STRCR_2356"/>
<dbReference type="PROSITE" id="PS50987">
    <property type="entry name" value="HTH_ARSR_2"/>
    <property type="match status" value="1"/>
</dbReference>
<evidence type="ECO:0000259" key="4">
    <source>
        <dbReference type="PROSITE" id="PS50987"/>
    </source>
</evidence>
<dbReference type="InterPro" id="IPR001845">
    <property type="entry name" value="HTH_ArsR_DNA-bd_dom"/>
</dbReference>
<evidence type="ECO:0000313" key="6">
    <source>
        <dbReference type="Proteomes" id="UP000004322"/>
    </source>
</evidence>
<keyword evidence="3" id="KW-0804">Transcription</keyword>
<name>G5JTG6_STRCG</name>